<name>A0A9P7VIW8_9AGAR</name>
<evidence type="ECO:0000313" key="1">
    <source>
        <dbReference type="EMBL" id="KAG7441928.1"/>
    </source>
</evidence>
<gene>
    <name evidence="1" type="ORF">BT62DRAFT_459993</name>
</gene>
<dbReference type="Proteomes" id="UP000812287">
    <property type="component" value="Unassembled WGS sequence"/>
</dbReference>
<dbReference type="GeneID" id="66103281"/>
<dbReference type="AlphaFoldDB" id="A0A9P7VIW8"/>
<accession>A0A9P7VIW8</accession>
<comment type="caution">
    <text evidence="1">The sequence shown here is derived from an EMBL/GenBank/DDBJ whole genome shotgun (WGS) entry which is preliminary data.</text>
</comment>
<reference evidence="1" key="1">
    <citation type="submission" date="2020-11" db="EMBL/GenBank/DDBJ databases">
        <title>Adaptations for nitrogen fixation in a non-lichenized fungal sporocarp promotes dispersal by wood-feeding termites.</title>
        <authorList>
            <consortium name="DOE Joint Genome Institute"/>
            <person name="Koch R.A."/>
            <person name="Yoon G."/>
            <person name="Arayal U."/>
            <person name="Lail K."/>
            <person name="Amirebrahimi M."/>
            <person name="Labutti K."/>
            <person name="Lipzen A."/>
            <person name="Riley R."/>
            <person name="Barry K."/>
            <person name="Henrissat B."/>
            <person name="Grigoriev I.V."/>
            <person name="Herr J.R."/>
            <person name="Aime M.C."/>
        </authorList>
    </citation>
    <scope>NUCLEOTIDE SEQUENCE</scope>
    <source>
        <strain evidence="1">MCA 3950</strain>
    </source>
</reference>
<organism evidence="1 2">
    <name type="scientific">Guyanagaster necrorhizus</name>
    <dbReference type="NCBI Taxonomy" id="856835"/>
    <lineage>
        <taxon>Eukaryota</taxon>
        <taxon>Fungi</taxon>
        <taxon>Dikarya</taxon>
        <taxon>Basidiomycota</taxon>
        <taxon>Agaricomycotina</taxon>
        <taxon>Agaricomycetes</taxon>
        <taxon>Agaricomycetidae</taxon>
        <taxon>Agaricales</taxon>
        <taxon>Marasmiineae</taxon>
        <taxon>Physalacriaceae</taxon>
        <taxon>Guyanagaster</taxon>
    </lineage>
</organism>
<proteinExistence type="predicted"/>
<evidence type="ECO:0000313" key="2">
    <source>
        <dbReference type="Proteomes" id="UP000812287"/>
    </source>
</evidence>
<dbReference type="RefSeq" id="XP_043035428.1">
    <property type="nucleotide sequence ID" value="XM_043180985.1"/>
</dbReference>
<protein>
    <submittedName>
        <fullName evidence="1">Uncharacterized protein</fullName>
    </submittedName>
</protein>
<keyword evidence="2" id="KW-1185">Reference proteome</keyword>
<dbReference type="EMBL" id="MU250555">
    <property type="protein sequence ID" value="KAG7441928.1"/>
    <property type="molecule type" value="Genomic_DNA"/>
</dbReference>
<sequence length="162" mass="18510">MRHMYSSDHLRSPAPQRKLERVGILRLFGRLNNILVDSLYVLILSSTGRQADRAPPGGSLNRTSFTQVVPYLLTSTGHGRLVRRTKMVIERETSFSVLLHLQFCRWRVRVAILVTGIPDHGEHFTRLSNWQPDHISWQLLTCSIADVGRLTLIWDLNAVVES</sequence>